<evidence type="ECO:0000256" key="4">
    <source>
        <dbReference type="ARBA" id="ARBA00023125"/>
    </source>
</evidence>
<keyword evidence="5" id="KW-0804">Transcription</keyword>
<dbReference type="AlphaFoldDB" id="A0A1H8YPY6"/>
<dbReference type="GO" id="GO:0016987">
    <property type="term" value="F:sigma factor activity"/>
    <property type="evidence" value="ECO:0007669"/>
    <property type="project" value="UniProtKB-KW"/>
</dbReference>
<dbReference type="CDD" id="cd06171">
    <property type="entry name" value="Sigma70_r4"/>
    <property type="match status" value="1"/>
</dbReference>
<dbReference type="STRING" id="394193.SAMN04489732_1429"/>
<dbReference type="InterPro" id="IPR007627">
    <property type="entry name" value="RNA_pol_sigma70_r2"/>
</dbReference>
<dbReference type="InterPro" id="IPR013325">
    <property type="entry name" value="RNA_pol_sigma_r2"/>
</dbReference>
<keyword evidence="2" id="KW-0805">Transcription regulation</keyword>
<dbReference type="GO" id="GO:0003677">
    <property type="term" value="F:DNA binding"/>
    <property type="evidence" value="ECO:0007669"/>
    <property type="project" value="UniProtKB-KW"/>
</dbReference>
<dbReference type="NCBIfam" id="TIGR02937">
    <property type="entry name" value="sigma70-ECF"/>
    <property type="match status" value="1"/>
</dbReference>
<evidence type="ECO:0000256" key="1">
    <source>
        <dbReference type="ARBA" id="ARBA00010641"/>
    </source>
</evidence>
<dbReference type="InterPro" id="IPR013324">
    <property type="entry name" value="RNA_pol_sigma_r3/r4-like"/>
</dbReference>
<evidence type="ECO:0000259" key="7">
    <source>
        <dbReference type="Pfam" id="PF08281"/>
    </source>
</evidence>
<keyword evidence="3" id="KW-0731">Sigma factor</keyword>
<dbReference type="PANTHER" id="PTHR43133">
    <property type="entry name" value="RNA POLYMERASE ECF-TYPE SIGMA FACTO"/>
    <property type="match status" value="1"/>
</dbReference>
<evidence type="ECO:0000313" key="9">
    <source>
        <dbReference type="Proteomes" id="UP000198582"/>
    </source>
</evidence>
<dbReference type="EMBL" id="FOEF01000042">
    <property type="protein sequence ID" value="SEP54285.1"/>
    <property type="molecule type" value="Genomic_DNA"/>
</dbReference>
<reference evidence="8 9" key="1">
    <citation type="submission" date="2016-10" db="EMBL/GenBank/DDBJ databases">
        <authorList>
            <person name="de Groot N.N."/>
        </authorList>
    </citation>
    <scope>NUCLEOTIDE SEQUENCE [LARGE SCALE GENOMIC DNA]</scope>
    <source>
        <strain evidence="8 9">DSM 44993</strain>
    </source>
</reference>
<dbReference type="InterPro" id="IPR013249">
    <property type="entry name" value="RNA_pol_sigma70_r4_t2"/>
</dbReference>
<dbReference type="Pfam" id="PF08281">
    <property type="entry name" value="Sigma70_r4_2"/>
    <property type="match status" value="1"/>
</dbReference>
<feature type="domain" description="RNA polymerase sigma factor 70 region 4 type 2" evidence="7">
    <location>
        <begin position="388"/>
        <end position="439"/>
    </location>
</feature>
<name>A0A1H8YPY6_9PSEU</name>
<protein>
    <submittedName>
        <fullName evidence="8">RNA polymerase sigma-70 factor, ECF subfamily</fullName>
    </submittedName>
</protein>
<dbReference type="GO" id="GO:0006352">
    <property type="term" value="P:DNA-templated transcription initiation"/>
    <property type="evidence" value="ECO:0007669"/>
    <property type="project" value="InterPro"/>
</dbReference>
<dbReference type="SUPFAM" id="SSF88946">
    <property type="entry name" value="Sigma2 domain of RNA polymerase sigma factors"/>
    <property type="match status" value="1"/>
</dbReference>
<proteinExistence type="inferred from homology"/>
<gene>
    <name evidence="8" type="ORF">SAMN04489732_1429</name>
</gene>
<organism evidence="8 9">
    <name type="scientific">Amycolatopsis saalfeldensis</name>
    <dbReference type="NCBI Taxonomy" id="394193"/>
    <lineage>
        <taxon>Bacteria</taxon>
        <taxon>Bacillati</taxon>
        <taxon>Actinomycetota</taxon>
        <taxon>Actinomycetes</taxon>
        <taxon>Pseudonocardiales</taxon>
        <taxon>Pseudonocardiaceae</taxon>
        <taxon>Amycolatopsis</taxon>
    </lineage>
</organism>
<dbReference type="Pfam" id="PF04542">
    <property type="entry name" value="Sigma70_r2"/>
    <property type="match status" value="1"/>
</dbReference>
<evidence type="ECO:0000256" key="2">
    <source>
        <dbReference type="ARBA" id="ARBA00023015"/>
    </source>
</evidence>
<evidence type="ECO:0000256" key="5">
    <source>
        <dbReference type="ARBA" id="ARBA00023163"/>
    </source>
</evidence>
<evidence type="ECO:0000256" key="3">
    <source>
        <dbReference type="ARBA" id="ARBA00023082"/>
    </source>
</evidence>
<dbReference type="Proteomes" id="UP000198582">
    <property type="component" value="Unassembled WGS sequence"/>
</dbReference>
<dbReference type="InterPro" id="IPR014284">
    <property type="entry name" value="RNA_pol_sigma-70_dom"/>
</dbReference>
<keyword evidence="4" id="KW-0238">DNA-binding</keyword>
<accession>A0A1H8YPY6</accession>
<keyword evidence="9" id="KW-1185">Reference proteome</keyword>
<dbReference type="InterPro" id="IPR036388">
    <property type="entry name" value="WH-like_DNA-bd_sf"/>
</dbReference>
<feature type="domain" description="RNA polymerase sigma-70 region 2" evidence="6">
    <location>
        <begin position="292"/>
        <end position="359"/>
    </location>
</feature>
<dbReference type="InterPro" id="IPR039425">
    <property type="entry name" value="RNA_pol_sigma-70-like"/>
</dbReference>
<dbReference type="Gene3D" id="1.10.10.10">
    <property type="entry name" value="Winged helix-like DNA-binding domain superfamily/Winged helix DNA-binding domain"/>
    <property type="match status" value="1"/>
</dbReference>
<dbReference type="PANTHER" id="PTHR43133:SF58">
    <property type="entry name" value="ECF RNA POLYMERASE SIGMA FACTOR SIGD"/>
    <property type="match status" value="1"/>
</dbReference>
<dbReference type="SUPFAM" id="SSF88659">
    <property type="entry name" value="Sigma3 and sigma4 domains of RNA polymerase sigma factors"/>
    <property type="match status" value="1"/>
</dbReference>
<sequence length="448" mass="48877">MTTTIDTSDVSEDRFDVDLIMERALAADEADLATHGRLQPTVADLAETAYRAFEIGIWEMSRDRHAEAVQWLSTAVDSGIEQARPLLAICLQVTDPIPERRTAAADEHDEQLAEELIRMEEQPGEAAEARPTPIYEAVLAYTHTAARAVTARWWGGSGMVLPAHESAFDRQTSARLVHSRIDVVYPAMTWCPDLVLFHDRLCPPAVVDRDAPGPANLCPEWAMLQIKWRSPEDTAIDFRMRSLEVLPQGSFSRATRVSPAADTAARTADINLLACDAADGNPAAVGAVLELMRPLVVRYCRARIGGRDLAYLTADDVAQEVCLSVLKILPNYRKRGGSFLRLVYAVAAHKVTDAVRAAAQKPIADVPGRALIERPGADAGGRMDVGARLGRMLAVLPRAQQEVLALRIAVGLSAIETAEALGVSAGNVRVTQHRALTRLRGMLQEEKY</sequence>
<evidence type="ECO:0000259" key="6">
    <source>
        <dbReference type="Pfam" id="PF04542"/>
    </source>
</evidence>
<evidence type="ECO:0000313" key="8">
    <source>
        <dbReference type="EMBL" id="SEP54285.1"/>
    </source>
</evidence>
<dbReference type="Gene3D" id="1.10.1740.10">
    <property type="match status" value="1"/>
</dbReference>
<comment type="similarity">
    <text evidence="1">Belongs to the sigma-70 factor family. ECF subfamily.</text>
</comment>